<keyword evidence="2" id="KW-1185">Reference proteome</keyword>
<dbReference type="InterPro" id="IPR028236">
    <property type="entry name" value="CPLANE1"/>
</dbReference>
<protein>
    <submittedName>
        <fullName evidence="1">Uncharacterized protein C5orf42</fullName>
    </submittedName>
</protein>
<feature type="non-terminal residue" evidence="1">
    <location>
        <position position="851"/>
    </location>
</feature>
<organism evidence="1 2">
    <name type="scientific">Tyto alba</name>
    <name type="common">Barn owl</name>
    <dbReference type="NCBI Taxonomy" id="56313"/>
    <lineage>
        <taxon>Eukaryota</taxon>
        <taxon>Metazoa</taxon>
        <taxon>Chordata</taxon>
        <taxon>Craniata</taxon>
        <taxon>Vertebrata</taxon>
        <taxon>Euteleostomi</taxon>
        <taxon>Archelosauria</taxon>
        <taxon>Archosauria</taxon>
        <taxon>Dinosauria</taxon>
        <taxon>Saurischia</taxon>
        <taxon>Theropoda</taxon>
        <taxon>Coelurosauria</taxon>
        <taxon>Aves</taxon>
        <taxon>Neognathae</taxon>
        <taxon>Neoaves</taxon>
        <taxon>Telluraves</taxon>
        <taxon>Strigiformes</taxon>
        <taxon>Tytonidae</taxon>
        <taxon>Tyto</taxon>
    </lineage>
</organism>
<accession>A0A093ERW0</accession>
<dbReference type="Proteomes" id="UP000054190">
    <property type="component" value="Unassembled WGS sequence"/>
</dbReference>
<reference evidence="1 2" key="1">
    <citation type="submission" date="2014-04" db="EMBL/GenBank/DDBJ databases">
        <title>Genome evolution of avian class.</title>
        <authorList>
            <person name="Zhang G."/>
            <person name="Li C."/>
        </authorList>
    </citation>
    <scope>NUCLEOTIDE SEQUENCE [LARGE SCALE GENOMIC DNA]</scope>
    <source>
        <strain evidence="1">BGI_N341</strain>
    </source>
</reference>
<feature type="non-terminal residue" evidence="1">
    <location>
        <position position="1"/>
    </location>
</feature>
<evidence type="ECO:0000313" key="1">
    <source>
        <dbReference type="EMBL" id="KFV42912.1"/>
    </source>
</evidence>
<dbReference type="EMBL" id="KK369745">
    <property type="protein sequence ID" value="KFV42912.1"/>
    <property type="molecule type" value="Genomic_DNA"/>
</dbReference>
<dbReference type="PANTHER" id="PTHR14492:SF4">
    <property type="entry name" value="CILIOGENESIS AND PLANAR POLARITY EFFECTOR 1"/>
    <property type="match status" value="1"/>
</dbReference>
<sequence>SSLPYQIHWVQQTCSLVNLVPQCVSVKSRGALLCAFARDGLLLAVAVNQTDPKATQVLFLNTLNFVTVSGSLKGCSSKDSMVPSKFIKKNQSYWVGDMSWTPDSLFLACMLKRGSLILLTCMGELLTLITSGCSVEFGPAEFIPFHPLITYRQQHSFCQDSSQSLGSSASESDLMRQRFSVASHSRLPYLIVSDGYMITVLRFPNNLSPSGFVRSLLLDSTQRLENIRQNLLNPKSKQRPLCLRSLLSLKASLLKHAQNQSSIFSTIPKFLEEDTTEMSEKTMDLLDYEEESDDDKQFCSSRSSFSSQRIHSFVGKADQGHLEFASMFDTVHAKDDTEEKDKLSVELYFIQKNLLAAWQIGISKNTEEKDTLLNYTVNCVIHFFNILQFVKCSLLNQDASLNKSVKNTHWMHCVLKYFQQCLTVLYCPSGASLTGHVAKMTLQTLKLMLIKQQDHLFSKNLLACFCLLKMVSHTLSSVYMLQYENFFASTHENSLVELDSLTVPIFLVLDESTTQQFSSLKSLLKETPQAVNRGAKPEKRLIVLWQLLYKKVVWYQMQLKRKASKSAEEESVVSLLLSHIQATLQSSGVTLEQHLRINSVSGEEKFLLGSYRESVDIWKRSLCEVKAKGGKRTCFLQSRYYLAILFCHLYQYNLCEAQGLCDHLVGEILRRSQLSASQMEKFSDARYFQHELWMVTDVHTETAMAVIRSMARFMAAYFTNQLLYIFPPHNVDILHPLHIKQDLPPRIIPLQHSLVTRAVRDQNLSSVWTAEYALDLFFIGGLIPEAVWLTHRLGDWKLSVSIGVAYQLYCQNSDEFSRLKNTEHHLPLSLSPMQTFQEKLQSLLGQPVTSE</sequence>
<dbReference type="GO" id="GO:0035869">
    <property type="term" value="C:ciliary transition zone"/>
    <property type="evidence" value="ECO:0007669"/>
    <property type="project" value="TreeGrafter"/>
</dbReference>
<dbReference type="GO" id="GO:0060271">
    <property type="term" value="P:cilium assembly"/>
    <property type="evidence" value="ECO:0007669"/>
    <property type="project" value="TreeGrafter"/>
</dbReference>
<evidence type="ECO:0000313" key="2">
    <source>
        <dbReference type="Proteomes" id="UP000054190"/>
    </source>
</evidence>
<name>A0A093ERW0_TYTAL</name>
<gene>
    <name evidence="1" type="ORF">N341_08259</name>
</gene>
<dbReference type="AlphaFoldDB" id="A0A093ERW0"/>
<dbReference type="PANTHER" id="PTHR14492">
    <property type="entry name" value="JBTS17"/>
    <property type="match status" value="1"/>
</dbReference>
<proteinExistence type="predicted"/>